<keyword evidence="2" id="KW-1185">Reference proteome</keyword>
<dbReference type="PaxDb" id="272569-rrnAC2358"/>
<gene>
    <name evidence="1" type="ordered locus">rrnAC2358</name>
</gene>
<dbReference type="EnsemblBacteria" id="AAV47177">
    <property type="protein sequence ID" value="AAV47177"/>
    <property type="gene ID" value="rrnAC2358"/>
</dbReference>
<name>Q5UZX6_HALMA</name>
<evidence type="ECO:0000313" key="2">
    <source>
        <dbReference type="Proteomes" id="UP000001169"/>
    </source>
</evidence>
<dbReference type="PATRIC" id="fig|272569.17.peg.2977"/>
<organism evidence="1 2">
    <name type="scientific">Haloarcula marismortui (strain ATCC 43049 / DSM 3752 / JCM 8966 / VKM B-1809)</name>
    <name type="common">Halobacterium marismortui</name>
    <dbReference type="NCBI Taxonomy" id="272569"/>
    <lineage>
        <taxon>Archaea</taxon>
        <taxon>Methanobacteriati</taxon>
        <taxon>Methanobacteriota</taxon>
        <taxon>Stenosarchaea group</taxon>
        <taxon>Halobacteria</taxon>
        <taxon>Halobacteriales</taxon>
        <taxon>Haloarculaceae</taxon>
        <taxon>Haloarcula</taxon>
    </lineage>
</organism>
<dbReference type="HOGENOM" id="CLU_194231_0_0_2"/>
<dbReference type="AlphaFoldDB" id="Q5UZX6"/>
<dbReference type="KEGG" id="hma:rrnAC2358"/>
<evidence type="ECO:0000313" key="1">
    <source>
        <dbReference type="EMBL" id="AAV47177.1"/>
    </source>
</evidence>
<dbReference type="Proteomes" id="UP000001169">
    <property type="component" value="Chromosome I"/>
</dbReference>
<sequence length="82" mass="9029">MLPAPTILLGPSSVPSRMAFRLVLLALGVLELLRPRKVVDFWMGLATTNGDGVDLRPWVYSAARVEGALLVLWVLRRSRSGE</sequence>
<proteinExistence type="predicted"/>
<dbReference type="eggNOG" id="arCOG07770">
    <property type="taxonomic scope" value="Archaea"/>
</dbReference>
<reference evidence="1 2" key="1">
    <citation type="journal article" date="2004" name="Genome Res.">
        <title>Genome sequence of Haloarcula marismortui: a halophilic archaeon from the Dead Sea.</title>
        <authorList>
            <person name="Baliga N.S."/>
            <person name="Bonneau R."/>
            <person name="Facciotti M.T."/>
            <person name="Pan M."/>
            <person name="Glusman G."/>
            <person name="Deutsch E.W."/>
            <person name="Shannon P."/>
            <person name="Chiu Y."/>
            <person name="Weng R.S."/>
            <person name="Gan R.R."/>
            <person name="Hung P."/>
            <person name="Date S.V."/>
            <person name="Marcotte E."/>
            <person name="Hood L."/>
            <person name="Ng W.V."/>
        </authorList>
    </citation>
    <scope>NUCLEOTIDE SEQUENCE [LARGE SCALE GENOMIC DNA]</scope>
    <source>
        <strain evidence="2">ATCC 43049 / DSM 3752 / JCM 8966 / VKM B-1809</strain>
    </source>
</reference>
<protein>
    <submittedName>
        <fullName evidence="1">Uncharacterized protein</fullName>
    </submittedName>
</protein>
<dbReference type="EMBL" id="AY596297">
    <property type="protein sequence ID" value="AAV47177.1"/>
    <property type="molecule type" value="Genomic_DNA"/>
</dbReference>
<accession>Q5UZX6</accession>